<keyword evidence="4" id="KW-1185">Reference proteome</keyword>
<dbReference type="SMART" id="SM00581">
    <property type="entry name" value="PSP"/>
    <property type="match status" value="1"/>
</dbReference>
<evidence type="ECO:0000259" key="2">
    <source>
        <dbReference type="SMART" id="SM00581"/>
    </source>
</evidence>
<feature type="domain" description="PSP proline-rich" evidence="2">
    <location>
        <begin position="257"/>
        <end position="310"/>
    </location>
</feature>
<evidence type="ECO:0000313" key="3">
    <source>
        <dbReference type="EMBL" id="CDF88597.1"/>
    </source>
</evidence>
<evidence type="ECO:0000256" key="1">
    <source>
        <dbReference type="SAM" id="MobiDB-lite"/>
    </source>
</evidence>
<dbReference type="OrthoDB" id="10260794at2759"/>
<feature type="compositionally biased region" description="Basic and acidic residues" evidence="1">
    <location>
        <begin position="425"/>
        <end position="448"/>
    </location>
</feature>
<feature type="region of interest" description="Disordered" evidence="1">
    <location>
        <begin position="424"/>
        <end position="448"/>
    </location>
</feature>
<accession>A0A8J2T7G8</accession>
<gene>
    <name evidence="3" type="ORF">BN860_13982g</name>
</gene>
<dbReference type="InterPro" id="IPR052584">
    <property type="entry name" value="U2_snRNP_Complex_Component"/>
</dbReference>
<feature type="region of interest" description="Disordered" evidence="1">
    <location>
        <begin position="1"/>
        <end position="20"/>
    </location>
</feature>
<protein>
    <submittedName>
        <fullName evidence="3">BN860_13982g1_1</fullName>
    </submittedName>
</protein>
<proteinExistence type="predicted"/>
<dbReference type="InterPro" id="IPR006568">
    <property type="entry name" value="PSP_pro-rich"/>
</dbReference>
<dbReference type="PANTHER" id="PTHR12785:SF6">
    <property type="entry name" value="SPLICING FACTOR 3B SUBUNIT 2"/>
    <property type="match status" value="1"/>
</dbReference>
<dbReference type="InterPro" id="IPR007180">
    <property type="entry name" value="DUF382"/>
</dbReference>
<organism evidence="3 4">
    <name type="scientific">Zygosaccharomyces bailii (strain CLIB 213 / ATCC 58445 / CBS 680 / BCRC 21525 / NBRC 1098 / NCYC 1416 / NRRL Y-2227)</name>
    <dbReference type="NCBI Taxonomy" id="1333698"/>
    <lineage>
        <taxon>Eukaryota</taxon>
        <taxon>Fungi</taxon>
        <taxon>Dikarya</taxon>
        <taxon>Ascomycota</taxon>
        <taxon>Saccharomycotina</taxon>
        <taxon>Saccharomycetes</taxon>
        <taxon>Saccharomycetales</taxon>
        <taxon>Saccharomycetaceae</taxon>
        <taxon>Zygosaccharomyces</taxon>
    </lineage>
</organism>
<dbReference type="AlphaFoldDB" id="A0A8J2T7G8"/>
<dbReference type="EMBL" id="HG316455">
    <property type="protein sequence ID" value="CDF88597.1"/>
    <property type="molecule type" value="Genomic_DNA"/>
</dbReference>
<dbReference type="Pfam" id="PF04037">
    <property type="entry name" value="DUF382"/>
    <property type="match status" value="1"/>
</dbReference>
<dbReference type="PANTHER" id="PTHR12785">
    <property type="entry name" value="SPLICING FACTOR 3B"/>
    <property type="match status" value="1"/>
</dbReference>
<evidence type="ECO:0000313" key="4">
    <source>
        <dbReference type="Proteomes" id="UP000019375"/>
    </source>
</evidence>
<reference evidence="4" key="1">
    <citation type="journal article" date="2013" name="Genome Announc.">
        <title>Genome sequence of the food spoilage yeast Zygosaccharomyces bailii CLIB 213(T).</title>
        <authorList>
            <person name="Galeote V."/>
            <person name="Bigey F."/>
            <person name="Devillers H."/>
            <person name="Neuveglise C."/>
            <person name="Dequin S."/>
        </authorList>
    </citation>
    <scope>NUCLEOTIDE SEQUENCE [LARGE SCALE GENOMIC DNA]</scope>
    <source>
        <strain evidence="4">CLIB 213 / ATCC 58445 / CBS 680 / CCRC 21525 / NBRC 1098 / NCYC 1416 / NRRL Y-2227</strain>
    </source>
</reference>
<dbReference type="Pfam" id="PF04046">
    <property type="entry name" value="PSP"/>
    <property type="match status" value="1"/>
</dbReference>
<dbReference type="GO" id="GO:0005634">
    <property type="term" value="C:nucleus"/>
    <property type="evidence" value="ECO:0007669"/>
    <property type="project" value="InterPro"/>
</dbReference>
<sequence>MARKCKRYSEKNGKSISNNKTELARLLDSRIARHKGLKPKLQEPSDLAKQYEPLIEKFQVRKEQEGSQVVIYRDAPEEDQNFSEAEDNKQETEISRKKLRKAAKPSLTELKQPVPFPELIQWYDCDAQFPHLLASIKTSKNIVPVPEHWQNKKEYLAGRSFLEKKPFQLPEILKETDIEQMRQTMPEAEESKDPSLKETARARVQPKLGSLDIDYKKFHDIFFKLGAKWKPDYLLPFGDLFYENRNLYEEARWMKLVREKKPGKISADLRKIMNMGEGKLPPWCMKMKSLGMPPGYPTLKIAGLNCGIELIKGDMYGTLSSGKDSKDKIKYFGEMVAVEEAEAKLAEDQPHELTTESHPQPQKHNAQSIPVDTIFELNIKEPIKDSGTEPIRDLYKVLEEKTSDSATEYTGSRTVYAMSGNDQDAVIHESSQEIKKNEHQDHVKNFKF</sequence>
<dbReference type="Proteomes" id="UP000019375">
    <property type="component" value="Unassembled WGS sequence"/>
</dbReference>
<name>A0A8J2T7G8_ZYGB2</name>